<accession>A0A0A1TP47</accession>
<protein>
    <submittedName>
        <fullName evidence="1">Uncharacterized protein</fullName>
    </submittedName>
</protein>
<dbReference type="OrthoDB" id="442176at2759"/>
<proteinExistence type="predicted"/>
<keyword evidence="2" id="KW-1185">Reference proteome</keyword>
<dbReference type="EMBL" id="CDHN01000005">
    <property type="protein sequence ID" value="CEJ93350.1"/>
    <property type="molecule type" value="Genomic_DNA"/>
</dbReference>
<dbReference type="AlphaFoldDB" id="A0A0A1TP47"/>
<sequence length="67" mass="7551">MDRVRQRSTTLARSDDETSVLRKRITTFLQTKDAILDHLVRNKLSTIDGNGTADEVFVTAEKIVTTT</sequence>
<name>A0A0A1TP47_9HYPO</name>
<dbReference type="Gene3D" id="3.40.50.300">
    <property type="entry name" value="P-loop containing nucleotide triphosphate hydrolases"/>
    <property type="match status" value="1"/>
</dbReference>
<dbReference type="InterPro" id="IPR027417">
    <property type="entry name" value="P-loop_NTPase"/>
</dbReference>
<reference evidence="1 2" key="1">
    <citation type="journal article" date="2015" name="Genome Announc.">
        <title>Draft Genome Sequence and Gene Annotation of the Entomopathogenic Fungus Verticillium hemipterigenum.</title>
        <authorList>
            <person name="Horn F."/>
            <person name="Habel A."/>
            <person name="Scharf D.H."/>
            <person name="Dworschak J."/>
            <person name="Brakhage A.A."/>
            <person name="Guthke R."/>
            <person name="Hertweck C."/>
            <person name="Linde J."/>
        </authorList>
    </citation>
    <scope>NUCLEOTIDE SEQUENCE [LARGE SCALE GENOMIC DNA]</scope>
</reference>
<dbReference type="HOGENOM" id="CLU_2814233_0_0_1"/>
<evidence type="ECO:0000313" key="1">
    <source>
        <dbReference type="EMBL" id="CEJ93350.1"/>
    </source>
</evidence>
<organism evidence="1 2">
    <name type="scientific">[Torrubiella] hemipterigena</name>
    <dbReference type="NCBI Taxonomy" id="1531966"/>
    <lineage>
        <taxon>Eukaryota</taxon>
        <taxon>Fungi</taxon>
        <taxon>Dikarya</taxon>
        <taxon>Ascomycota</taxon>
        <taxon>Pezizomycotina</taxon>
        <taxon>Sordariomycetes</taxon>
        <taxon>Hypocreomycetidae</taxon>
        <taxon>Hypocreales</taxon>
        <taxon>Clavicipitaceae</taxon>
        <taxon>Clavicipitaceae incertae sedis</taxon>
        <taxon>'Torrubiella' clade</taxon>
    </lineage>
</organism>
<gene>
    <name evidence="1" type="ORF">VHEMI08943</name>
</gene>
<dbReference type="Proteomes" id="UP000039046">
    <property type="component" value="Unassembled WGS sequence"/>
</dbReference>
<evidence type="ECO:0000313" key="2">
    <source>
        <dbReference type="Proteomes" id="UP000039046"/>
    </source>
</evidence>